<name>A0AAD3TTF3_9TREE</name>
<evidence type="ECO:0000256" key="1">
    <source>
        <dbReference type="SAM" id="Coils"/>
    </source>
</evidence>
<feature type="region of interest" description="Disordered" evidence="2">
    <location>
        <begin position="268"/>
        <end position="308"/>
    </location>
</feature>
<organism evidence="3 4">
    <name type="scientific">Cutaneotrichosporon spelunceum</name>
    <dbReference type="NCBI Taxonomy" id="1672016"/>
    <lineage>
        <taxon>Eukaryota</taxon>
        <taxon>Fungi</taxon>
        <taxon>Dikarya</taxon>
        <taxon>Basidiomycota</taxon>
        <taxon>Agaricomycotina</taxon>
        <taxon>Tremellomycetes</taxon>
        <taxon>Trichosporonales</taxon>
        <taxon>Trichosporonaceae</taxon>
        <taxon>Cutaneotrichosporon</taxon>
    </lineage>
</organism>
<keyword evidence="4" id="KW-1185">Reference proteome</keyword>
<keyword evidence="1" id="KW-0175">Coiled coil</keyword>
<dbReference type="EMBL" id="BTCM01000003">
    <property type="protein sequence ID" value="GMK56578.1"/>
    <property type="molecule type" value="Genomic_DNA"/>
</dbReference>
<feature type="coiled-coil region" evidence="1">
    <location>
        <begin position="181"/>
        <end position="227"/>
    </location>
</feature>
<gene>
    <name evidence="3" type="ORF">CspeluHIS016_0304180</name>
</gene>
<reference evidence="3" key="2">
    <citation type="submission" date="2023-06" db="EMBL/GenBank/DDBJ databases">
        <authorList>
            <person name="Kobayashi Y."/>
            <person name="Kayamori A."/>
            <person name="Aoki K."/>
            <person name="Shiwa Y."/>
            <person name="Fujita N."/>
            <person name="Sugita T."/>
            <person name="Iwasaki W."/>
            <person name="Tanaka N."/>
            <person name="Takashima M."/>
        </authorList>
    </citation>
    <scope>NUCLEOTIDE SEQUENCE</scope>
    <source>
        <strain evidence="3">HIS016</strain>
    </source>
</reference>
<reference evidence="3" key="1">
    <citation type="journal article" date="2023" name="BMC Genomics">
        <title>Chromosome-level genome assemblies of Cutaneotrichosporon spp. (Trichosporonales, Basidiomycota) reveal imbalanced evolution between nucleotide sequences and chromosome synteny.</title>
        <authorList>
            <person name="Kobayashi Y."/>
            <person name="Kayamori A."/>
            <person name="Aoki K."/>
            <person name="Shiwa Y."/>
            <person name="Matsutani M."/>
            <person name="Fujita N."/>
            <person name="Sugita T."/>
            <person name="Iwasaki W."/>
            <person name="Tanaka N."/>
            <person name="Takashima M."/>
        </authorList>
    </citation>
    <scope>NUCLEOTIDE SEQUENCE</scope>
    <source>
        <strain evidence="3">HIS016</strain>
    </source>
</reference>
<evidence type="ECO:0000313" key="4">
    <source>
        <dbReference type="Proteomes" id="UP001222932"/>
    </source>
</evidence>
<dbReference type="Proteomes" id="UP001222932">
    <property type="component" value="Unassembled WGS sequence"/>
</dbReference>
<sequence>MDMFKKHRFLKSQDIWQIGTEGTRPVIQAARAIDHEGRIRMKRVSNIREGRRAWIPPPATPLPHHPFQAMRFLKHNILSGLEAQNLIHKVTVRLPITTAEGILESERSAMRAYRRRVFEANKAGLDPPTEVPTPRSHQRMYYWALGPAPEVKQTHEESELRRPVTKEEVEAKMDEQGWMRAEKLEKAYHEAKALENELISARKTVRQAAHKAEREREKEERAQMLAQGLGPKMAQERRRAAAIASIEKYARETGEDVSDWIKELEEAKLPSNRYPGQVDETINPTRIDGKLSLNPGTPRANPNKARAR</sequence>
<protein>
    <submittedName>
        <fullName evidence="3">Uncharacterized protein</fullName>
    </submittedName>
</protein>
<evidence type="ECO:0000313" key="3">
    <source>
        <dbReference type="EMBL" id="GMK56578.1"/>
    </source>
</evidence>
<accession>A0AAD3TTF3</accession>
<dbReference type="AlphaFoldDB" id="A0AAD3TTF3"/>
<comment type="caution">
    <text evidence="3">The sequence shown here is derived from an EMBL/GenBank/DDBJ whole genome shotgun (WGS) entry which is preliminary data.</text>
</comment>
<evidence type="ECO:0000256" key="2">
    <source>
        <dbReference type="SAM" id="MobiDB-lite"/>
    </source>
</evidence>
<proteinExistence type="predicted"/>